<dbReference type="PIRSF" id="PIRSF002583">
    <property type="entry name" value="Hsp90"/>
    <property type="match status" value="1"/>
</dbReference>
<feature type="region of interest" description="Disordered" evidence="6">
    <location>
        <begin position="235"/>
        <end position="257"/>
    </location>
</feature>
<dbReference type="PANTHER" id="PTHR11528">
    <property type="entry name" value="HEAT SHOCK PROTEIN 90 FAMILY MEMBER"/>
    <property type="match status" value="1"/>
</dbReference>
<dbReference type="Gene3D" id="1.20.120.790">
    <property type="entry name" value="Heat shock protein 90, C-terminal domain"/>
    <property type="match status" value="1"/>
</dbReference>
<reference evidence="7" key="1">
    <citation type="journal article" date="2013" name="Eukaryot. Cell">
        <title>Extremely Reduced Levels of Heterozygosity in the Vertebrate Pathogen Encephalitozoon cuniculi.</title>
        <authorList>
            <person name="Selman M."/>
            <person name="Sak B."/>
            <person name="Kvac M."/>
            <person name="Farinelli L."/>
            <person name="Weiss L.M."/>
            <person name="Corradi N."/>
        </authorList>
    </citation>
    <scope>NUCLEOTIDE SEQUENCE</scope>
</reference>
<accession>M1JJB9</accession>
<feature type="binding site" evidence="5">
    <location>
        <position position="52"/>
    </location>
    <ligand>
        <name>ATP</name>
        <dbReference type="ChEBI" id="CHEBI:30616"/>
    </ligand>
</feature>
<sequence>MSSNQEPLVEGKIKDKHSETHGFEVDVNQMMDTMIKSVYSSKELFLRELVSNSSDACDKLKALYFQLREKGCVLDPVTSLGIEIIPNKANRTLTIKDNGIGMTKPDLMNFIGTIASSGTKKFREEMKEKGNSADASNLIGQFGLGFYSSYLVAERVDLITKHPSDEALVWTSTGRDVYTIEEYDGEPFAHGTSLVLYIKEGEEEFLDPKRISEIVKKYSLFVFYPIYTYVEKEIEEPEEKKDEEKEDEKVEEETAEPKVEEVREKRLKKVTEREQINVEKPLWKRNIKEVPEEELKSFYKTVSGDWDDFLAVDFWHIEGLLSIELLMFIPKRARFDMFNKNKKNNNIKLYCKNVFVTDDFGDAIPEWMSFVSGVVASDDIPMNISREMIQGTNVMKLVKKTLPQKIFEMIGKLALDAEKYKTFYKEFGNCLKMAIGEASEGQQDGYAKCLRYFTTKSGEEAISLDTYVERMAPNQKQIYVITGLSKEQVKSNPALDAFQKYEVIYMHEVMDEVMLRGLKKYKGHTIQRITSEGVELPEDEASNEEVVKSFEEFCKKVKDILSSKVEKVTVNPRLVSVPAVISTTKYSLSGTMENIMKSQPVTEANPFAAMTAVSKKIFEMNPNHQLVKNLKALFDSNEIEKMNRILEVFFETVLIHNGFVLSDPKGFCANVFDFLCSEEVRCEEPVEEVQ</sequence>
<evidence type="ECO:0000313" key="7">
    <source>
        <dbReference type="EMBL" id="AGE95514.1"/>
    </source>
</evidence>
<feature type="binding site" evidence="5">
    <location>
        <position position="48"/>
    </location>
    <ligand>
        <name>ATP</name>
        <dbReference type="ChEBI" id="CHEBI:30616"/>
    </ligand>
</feature>
<keyword evidence="2 5" id="KW-0547">Nucleotide-binding</keyword>
<evidence type="ECO:0000256" key="4">
    <source>
        <dbReference type="ARBA" id="ARBA00023186"/>
    </source>
</evidence>
<dbReference type="SUPFAM" id="SSF110942">
    <property type="entry name" value="HSP90 C-terminal domain"/>
    <property type="match status" value="1"/>
</dbReference>
<dbReference type="VEuPathDB" id="MicrosporidiaDB:ECU02_1100"/>
<dbReference type="InterPro" id="IPR037196">
    <property type="entry name" value="HSP90_C"/>
</dbReference>
<proteinExistence type="inferred from homology"/>
<dbReference type="FunFam" id="3.30.565.10:FF:000005">
    <property type="entry name" value="Heat shock protein 90"/>
    <property type="match status" value="1"/>
</dbReference>
<dbReference type="VEuPathDB" id="MicrosporidiaDB:AEWQ_021050"/>
<dbReference type="GO" id="GO:0140662">
    <property type="term" value="F:ATP-dependent protein folding chaperone"/>
    <property type="evidence" value="ECO:0007669"/>
    <property type="project" value="InterPro"/>
</dbReference>
<evidence type="ECO:0000256" key="6">
    <source>
        <dbReference type="SAM" id="MobiDB-lite"/>
    </source>
</evidence>
<dbReference type="Gene3D" id="3.30.565.10">
    <property type="entry name" value="Histidine kinase-like ATPase, C-terminal domain"/>
    <property type="match status" value="1"/>
</dbReference>
<name>M1JJB9_ENCCN</name>
<dbReference type="InterPro" id="IPR036890">
    <property type="entry name" value="HATPase_C_sf"/>
</dbReference>
<feature type="binding site" evidence="5">
    <location>
        <position position="192"/>
    </location>
    <ligand>
        <name>ATP</name>
        <dbReference type="ChEBI" id="CHEBI:30616"/>
    </ligand>
</feature>
<comment type="similarity">
    <text evidence="1">Belongs to the heat shock protein 90 family.</text>
</comment>
<dbReference type="PRINTS" id="PR00775">
    <property type="entry name" value="HEATSHOCK90"/>
</dbReference>
<feature type="binding site" evidence="5">
    <location>
        <begin position="117"/>
        <end position="118"/>
    </location>
    <ligand>
        <name>ATP</name>
        <dbReference type="ChEBI" id="CHEBI:30616"/>
    </ligand>
</feature>
<dbReference type="SUPFAM" id="SSF54211">
    <property type="entry name" value="Ribosomal protein S5 domain 2-like"/>
    <property type="match status" value="1"/>
</dbReference>
<dbReference type="SUPFAM" id="SSF55874">
    <property type="entry name" value="ATPase domain of HSP90 chaperone/DNA topoisomerase II/histidine kinase"/>
    <property type="match status" value="1"/>
</dbReference>
<dbReference type="HAMAP" id="MF_00505">
    <property type="entry name" value="HSP90"/>
    <property type="match status" value="1"/>
</dbReference>
<evidence type="ECO:0000256" key="5">
    <source>
        <dbReference type="PIRSR" id="PIRSR002583-1"/>
    </source>
</evidence>
<dbReference type="EMBL" id="KC513608">
    <property type="protein sequence ID" value="AGE95514.1"/>
    <property type="molecule type" value="Genomic_DNA"/>
</dbReference>
<feature type="binding site" evidence="5">
    <location>
        <position position="102"/>
    </location>
    <ligand>
        <name>ATP</name>
        <dbReference type="ChEBI" id="CHEBI:30616"/>
    </ligand>
</feature>
<dbReference type="GO" id="GO:0016887">
    <property type="term" value="F:ATP hydrolysis activity"/>
    <property type="evidence" value="ECO:0007669"/>
    <property type="project" value="InterPro"/>
</dbReference>
<dbReference type="Pfam" id="PF13589">
    <property type="entry name" value="HATPase_c_3"/>
    <property type="match status" value="1"/>
</dbReference>
<dbReference type="InterPro" id="IPR020575">
    <property type="entry name" value="Hsp90_N"/>
</dbReference>
<keyword evidence="4" id="KW-0143">Chaperone</keyword>
<feature type="binding site" evidence="5">
    <location>
        <position position="386"/>
    </location>
    <ligand>
        <name>ATP</name>
        <dbReference type="ChEBI" id="CHEBI:30616"/>
    </ligand>
</feature>
<dbReference type="GO" id="GO:0051082">
    <property type="term" value="F:unfolded protein binding"/>
    <property type="evidence" value="ECO:0007669"/>
    <property type="project" value="InterPro"/>
</dbReference>
<dbReference type="InterPro" id="IPR020568">
    <property type="entry name" value="Ribosomal_Su5_D2-typ_SF"/>
</dbReference>
<keyword evidence="3 5" id="KW-0067">ATP-binding</keyword>
<dbReference type="VEuPathDB" id="MicrosporidiaDB:AEWD_021080"/>
<protein>
    <submittedName>
        <fullName evidence="7">Heat-shock hsp90 like protein</fullName>
    </submittedName>
</protein>
<dbReference type="Gene3D" id="3.40.50.11260">
    <property type="match status" value="1"/>
</dbReference>
<dbReference type="GO" id="GO:0005524">
    <property type="term" value="F:ATP binding"/>
    <property type="evidence" value="ECO:0007669"/>
    <property type="project" value="UniProtKB-KW"/>
</dbReference>
<dbReference type="Pfam" id="PF00183">
    <property type="entry name" value="HSP90"/>
    <property type="match status" value="1"/>
</dbReference>
<evidence type="ECO:0000256" key="1">
    <source>
        <dbReference type="ARBA" id="ARBA00008239"/>
    </source>
</evidence>
<dbReference type="NCBIfam" id="NF003555">
    <property type="entry name" value="PRK05218.1"/>
    <property type="match status" value="1"/>
</dbReference>
<dbReference type="Gene3D" id="3.30.230.80">
    <property type="match status" value="1"/>
</dbReference>
<evidence type="ECO:0000256" key="3">
    <source>
        <dbReference type="ARBA" id="ARBA00022840"/>
    </source>
</evidence>
<dbReference type="VEuPathDB" id="MicrosporidiaDB:AEWR_021060"/>
<feature type="binding site" evidence="5">
    <location>
        <begin position="141"/>
        <end position="146"/>
    </location>
    <ligand>
        <name>ATP</name>
        <dbReference type="ChEBI" id="CHEBI:30616"/>
    </ligand>
</feature>
<gene>
    <name evidence="7" type="ORF">ECU02_1100</name>
</gene>
<organism evidence="7">
    <name type="scientific">Encephalitozoon cuniculi</name>
    <name type="common">Microsporidian parasite</name>
    <dbReference type="NCBI Taxonomy" id="6035"/>
    <lineage>
        <taxon>Eukaryota</taxon>
        <taxon>Fungi</taxon>
        <taxon>Fungi incertae sedis</taxon>
        <taxon>Microsporidia</taxon>
        <taxon>Unikaryonidae</taxon>
        <taxon>Encephalitozoon</taxon>
    </lineage>
</organism>
<feature type="binding site" evidence="5">
    <location>
        <position position="97"/>
    </location>
    <ligand>
        <name>ATP</name>
        <dbReference type="ChEBI" id="CHEBI:30616"/>
    </ligand>
</feature>
<dbReference type="AlphaFoldDB" id="M1JJB9"/>
<dbReference type="VEuPathDB" id="MicrosporidiaDB:M970_021060"/>
<dbReference type="InterPro" id="IPR001404">
    <property type="entry name" value="Hsp90_fam"/>
</dbReference>
<dbReference type="CDD" id="cd16927">
    <property type="entry name" value="HATPase_Hsp90-like"/>
    <property type="match status" value="1"/>
</dbReference>
<evidence type="ECO:0000256" key="2">
    <source>
        <dbReference type="ARBA" id="ARBA00022741"/>
    </source>
</evidence>
<feature type="compositionally biased region" description="Acidic residues" evidence="6">
    <location>
        <begin position="244"/>
        <end position="254"/>
    </location>
</feature>